<accession>A0ABC9HHS8</accession>
<organism evidence="1 2">
    <name type="scientific">Fasciola hepatica</name>
    <name type="common">Liver fluke</name>
    <dbReference type="NCBI Taxonomy" id="6192"/>
    <lineage>
        <taxon>Eukaryota</taxon>
        <taxon>Metazoa</taxon>
        <taxon>Spiralia</taxon>
        <taxon>Lophotrochozoa</taxon>
        <taxon>Platyhelminthes</taxon>
        <taxon>Trematoda</taxon>
        <taxon>Digenea</taxon>
        <taxon>Plagiorchiida</taxon>
        <taxon>Echinostomata</taxon>
        <taxon>Echinostomatoidea</taxon>
        <taxon>Fasciolidae</taxon>
        <taxon>Fasciola</taxon>
    </lineage>
</organism>
<proteinExistence type="predicted"/>
<dbReference type="AlphaFoldDB" id="A0ABC9HHS8"/>
<protein>
    <submittedName>
        <fullName evidence="1">Uncharacterized protein</fullName>
    </submittedName>
</protein>
<dbReference type="Proteomes" id="UP001189180">
    <property type="component" value="Unassembled WGS sequence"/>
</dbReference>
<evidence type="ECO:0000313" key="2">
    <source>
        <dbReference type="Proteomes" id="UP001189180"/>
    </source>
</evidence>
<name>A0ABC9HHS8_FASHE</name>
<gene>
    <name evidence="1" type="ORF">FHB240107_LOCUS6638</name>
</gene>
<reference evidence="1 2" key="1">
    <citation type="submission" date="2024-08" db="EMBL/GenBank/DDBJ databases">
        <authorList>
            <person name="Paterson S."/>
        </authorList>
    </citation>
    <scope>NUCLEOTIDE SEQUENCE [LARGE SCALE GENOMIC DNA]</scope>
</reference>
<comment type="caution">
    <text evidence="1">The sequence shown here is derived from an EMBL/GenBank/DDBJ whole genome shotgun (WGS) entry which is preliminary data.</text>
</comment>
<dbReference type="EMBL" id="CANUEZ050000207">
    <property type="protein sequence ID" value="CAM0512283.1"/>
    <property type="molecule type" value="Genomic_DNA"/>
</dbReference>
<evidence type="ECO:0000313" key="1">
    <source>
        <dbReference type="EMBL" id="CAM0512283.1"/>
    </source>
</evidence>
<keyword evidence="2" id="KW-1185">Reference proteome</keyword>
<sequence length="114" mass="13018">MQAKGCKRIAAANFRKNSFHLRNPYLFWHPADHIELAKLLSLWKEIVDIENRPDNSVQQLRRGPHSIKLFQKDNTCFVQVSTLTTVAVDIKSVQVKDELHSSKVGKSSADYVTL</sequence>